<dbReference type="Pfam" id="PF00356">
    <property type="entry name" value="LacI"/>
    <property type="match status" value="1"/>
</dbReference>
<dbReference type="SUPFAM" id="SSF53822">
    <property type="entry name" value="Periplasmic binding protein-like I"/>
    <property type="match status" value="1"/>
</dbReference>
<dbReference type="Pfam" id="PF13377">
    <property type="entry name" value="Peripla_BP_3"/>
    <property type="match status" value="1"/>
</dbReference>
<dbReference type="InterPro" id="IPR010982">
    <property type="entry name" value="Lambda_DNA-bd_dom_sf"/>
</dbReference>
<dbReference type="GO" id="GO:0000976">
    <property type="term" value="F:transcription cis-regulatory region binding"/>
    <property type="evidence" value="ECO:0007669"/>
    <property type="project" value="TreeGrafter"/>
</dbReference>
<dbReference type="InterPro" id="IPR000843">
    <property type="entry name" value="HTH_LacI"/>
</dbReference>
<dbReference type="CDD" id="cd06267">
    <property type="entry name" value="PBP1_LacI_sugar_binding-like"/>
    <property type="match status" value="1"/>
</dbReference>
<dbReference type="Proteomes" id="UP000029052">
    <property type="component" value="Unassembled WGS sequence"/>
</dbReference>
<dbReference type="PROSITE" id="PS50932">
    <property type="entry name" value="HTH_LACI_2"/>
    <property type="match status" value="1"/>
</dbReference>
<evidence type="ECO:0000256" key="1">
    <source>
        <dbReference type="ARBA" id="ARBA00023015"/>
    </source>
</evidence>
<dbReference type="EMBL" id="JGZB01000001">
    <property type="protein sequence ID" value="KFI69507.1"/>
    <property type="molecule type" value="Genomic_DNA"/>
</dbReference>
<keyword evidence="3" id="KW-0804">Transcription</keyword>
<evidence type="ECO:0000313" key="6">
    <source>
        <dbReference type="Proteomes" id="UP000029052"/>
    </source>
</evidence>
<dbReference type="PROSITE" id="PS00356">
    <property type="entry name" value="HTH_LACI_1"/>
    <property type="match status" value="1"/>
</dbReference>
<keyword evidence="2" id="KW-0238">DNA-binding</keyword>
<evidence type="ECO:0000313" key="5">
    <source>
        <dbReference type="EMBL" id="KFI69507.1"/>
    </source>
</evidence>
<comment type="caution">
    <text evidence="5">The sequence shown here is derived from an EMBL/GenBank/DDBJ whole genome shotgun (WGS) entry which is preliminary data.</text>
</comment>
<keyword evidence="6" id="KW-1185">Reference proteome</keyword>
<dbReference type="AlphaFoldDB" id="A0A087BEQ7"/>
<dbReference type="PANTHER" id="PTHR30146:SF109">
    <property type="entry name" value="HTH-TYPE TRANSCRIPTIONAL REGULATOR GALS"/>
    <property type="match status" value="1"/>
</dbReference>
<dbReference type="CDD" id="cd01392">
    <property type="entry name" value="HTH_LacI"/>
    <property type="match status" value="1"/>
</dbReference>
<dbReference type="RefSeq" id="WP_238548723.1">
    <property type="nucleotide sequence ID" value="NZ_JGZB01000001.1"/>
</dbReference>
<evidence type="ECO:0000256" key="3">
    <source>
        <dbReference type="ARBA" id="ARBA00023163"/>
    </source>
</evidence>
<name>A0A087BEQ7_9BIFI</name>
<keyword evidence="1" id="KW-0805">Transcription regulation</keyword>
<accession>A0A087BEQ7</accession>
<dbReference type="GO" id="GO:0003700">
    <property type="term" value="F:DNA-binding transcription factor activity"/>
    <property type="evidence" value="ECO:0007669"/>
    <property type="project" value="TreeGrafter"/>
</dbReference>
<dbReference type="eggNOG" id="COG1609">
    <property type="taxonomic scope" value="Bacteria"/>
</dbReference>
<organism evidence="5 6">
    <name type="scientific">Bifidobacterium magnum</name>
    <dbReference type="NCBI Taxonomy" id="1692"/>
    <lineage>
        <taxon>Bacteria</taxon>
        <taxon>Bacillati</taxon>
        <taxon>Actinomycetota</taxon>
        <taxon>Actinomycetes</taxon>
        <taxon>Bifidobacteriales</taxon>
        <taxon>Bifidobacteriaceae</taxon>
        <taxon>Bifidobacterium</taxon>
    </lineage>
</organism>
<evidence type="ECO:0000259" key="4">
    <source>
        <dbReference type="PROSITE" id="PS50932"/>
    </source>
</evidence>
<dbReference type="STRING" id="1692.BMAGN_1221"/>
<feature type="domain" description="HTH lacI-type" evidence="4">
    <location>
        <begin position="4"/>
        <end position="59"/>
    </location>
</feature>
<dbReference type="Gene3D" id="3.40.50.2300">
    <property type="match status" value="2"/>
</dbReference>
<dbReference type="PANTHER" id="PTHR30146">
    <property type="entry name" value="LACI-RELATED TRANSCRIPTIONAL REPRESSOR"/>
    <property type="match status" value="1"/>
</dbReference>
<dbReference type="Gene3D" id="1.10.260.40">
    <property type="entry name" value="lambda repressor-like DNA-binding domains"/>
    <property type="match status" value="1"/>
</dbReference>
<dbReference type="InterPro" id="IPR046335">
    <property type="entry name" value="LacI/GalR-like_sensor"/>
</dbReference>
<proteinExistence type="predicted"/>
<evidence type="ECO:0000256" key="2">
    <source>
        <dbReference type="ARBA" id="ARBA00023125"/>
    </source>
</evidence>
<dbReference type="SMART" id="SM00354">
    <property type="entry name" value="HTH_LACI"/>
    <property type="match status" value="1"/>
</dbReference>
<sequence length="381" mass="41512">MHRITLKDVAAQAQVSVTTASLVLNGRPARVSRDTRERILSAAKTLNYVPNQNARSLVTKKSMLIALIVPDIENLFFASLARQIEASCKANGYSLIVANSNDSRANEHELMVRLASLGIDGMLLIAARDSYDHLEDLQHDVERMDCPVMLVDRLFAEQWCDGSGIDNYSGGQLAAACLVDAGHRIIGCVTGGDQRGNAADRVHGFMDYLRDHDVACDPNLEFNGRYRFRGGYDAADAIIDGGATAVFCCNDLMAAGFMQRCAERGLKVPQDISVIGYDNILERYGLFREITSVEQRIEELAEKSWAQLHTRIQELQHAGKKRAGSESAIAAAATVAGDANETEEAGSAAVTVHGTDKPWLTQAQTILLQPHLVIRSTVGEL</sequence>
<dbReference type="SUPFAM" id="SSF47413">
    <property type="entry name" value="lambda repressor-like DNA-binding domains"/>
    <property type="match status" value="1"/>
</dbReference>
<reference evidence="5 6" key="1">
    <citation type="submission" date="2014-03" db="EMBL/GenBank/DDBJ databases">
        <title>Genomics of Bifidobacteria.</title>
        <authorList>
            <person name="Ventura M."/>
            <person name="Milani C."/>
            <person name="Lugli G.A."/>
        </authorList>
    </citation>
    <scope>NUCLEOTIDE SEQUENCE [LARGE SCALE GENOMIC DNA]</scope>
    <source>
        <strain evidence="5 6">LMG 11591</strain>
    </source>
</reference>
<dbReference type="InterPro" id="IPR028082">
    <property type="entry name" value="Peripla_BP_I"/>
</dbReference>
<gene>
    <name evidence="5" type="ORF">BMAGN_1221</name>
</gene>
<protein>
    <submittedName>
        <fullName evidence="5">LacI family transcriptional regulator</fullName>
    </submittedName>
</protein>